<protein>
    <submittedName>
        <fullName evidence="2">Insulinase family protein</fullName>
    </submittedName>
</protein>
<dbReference type="SUPFAM" id="SSF63411">
    <property type="entry name" value="LuxS/MPP-like metallohydrolase"/>
    <property type="match status" value="2"/>
</dbReference>
<name>A0A368E129_9PROT</name>
<dbReference type="Proteomes" id="UP000252132">
    <property type="component" value="Unassembled WGS sequence"/>
</dbReference>
<dbReference type="Pfam" id="PF05193">
    <property type="entry name" value="Peptidase_M16_C"/>
    <property type="match status" value="1"/>
</dbReference>
<dbReference type="PANTHER" id="PTHR11851">
    <property type="entry name" value="METALLOPROTEASE"/>
    <property type="match status" value="1"/>
</dbReference>
<dbReference type="GO" id="GO:0046872">
    <property type="term" value="F:metal ion binding"/>
    <property type="evidence" value="ECO:0007669"/>
    <property type="project" value="InterPro"/>
</dbReference>
<dbReference type="InterPro" id="IPR011249">
    <property type="entry name" value="Metalloenz_LuxS/M16"/>
</dbReference>
<evidence type="ECO:0000313" key="2">
    <source>
        <dbReference type="EMBL" id="RCL77808.1"/>
    </source>
</evidence>
<proteinExistence type="predicted"/>
<comment type="caution">
    <text evidence="2">The sequence shown here is derived from an EMBL/GenBank/DDBJ whole genome shotgun (WGS) entry which is preliminary data.</text>
</comment>
<accession>A0A368E129</accession>
<evidence type="ECO:0000313" key="3">
    <source>
        <dbReference type="Proteomes" id="UP000252132"/>
    </source>
</evidence>
<dbReference type="InterPro" id="IPR007863">
    <property type="entry name" value="Peptidase_M16_C"/>
</dbReference>
<dbReference type="EMBL" id="QOQF01000005">
    <property type="protein sequence ID" value="RCL77808.1"/>
    <property type="molecule type" value="Genomic_DNA"/>
</dbReference>
<dbReference type="Gene3D" id="3.30.830.10">
    <property type="entry name" value="Metalloenzyme, LuxS/M16 peptidase-like"/>
    <property type="match status" value="2"/>
</dbReference>
<feature type="domain" description="Peptidase M16 C-terminal" evidence="1">
    <location>
        <begin position="193"/>
        <end position="366"/>
    </location>
</feature>
<dbReference type="AlphaFoldDB" id="A0A368E129"/>
<sequence length="439" mass="48937">MKHHTINLIVGFFFLIAFSVGPFSSSAEALEIRQLTSPKGIKLWFVKDTNLPIIQMRFLWRGGAANFDPGLIRFLSTMLDEGAGDLDATTFQTRKEDYGIKLSFSAEKDSFSGSLSTLSKHKDEAFSLLALAVNKPRFADTPLERMRQALMAGHRRSASDSGTIASETWWQNTLAGHAYGNAVRGTPEFTQKVTQGMLRKAHRQLFAQDNLIISVVGDIEETDLLSQIDKIFAELPVKNSLQQIKPFSTSDGSFVFVDFPGPQTEIIFGHIGIPFNDPDYYPALVVNHILGGGGFSARLMTEIREKRGLVYSVYSYLNEIGSLPVWMGRMGTSHKNVEEALTVLHVELQRMREDGPTEIELKNAKNYIMGSYALGFDSGRKIASKMLTAQYFGLPPSHFEKRNSYIEAVTLEDARRVARRLLKPDQLIITAVGQKATSE</sequence>
<reference evidence="2 3" key="1">
    <citation type="journal article" date="2018" name="Microbiome">
        <title>Fine metagenomic profile of the Mediterranean stratified and mixed water columns revealed by assembly and recruitment.</title>
        <authorList>
            <person name="Haro-Moreno J.M."/>
            <person name="Lopez-Perez M."/>
            <person name="De La Torre J.R."/>
            <person name="Picazo A."/>
            <person name="Camacho A."/>
            <person name="Rodriguez-Valera F."/>
        </authorList>
    </citation>
    <scope>NUCLEOTIDE SEQUENCE [LARGE SCALE GENOMIC DNA]</scope>
    <source>
        <strain evidence="2">MED-G55</strain>
    </source>
</reference>
<dbReference type="PANTHER" id="PTHR11851:SF224">
    <property type="entry name" value="PROCESSING PROTEASE"/>
    <property type="match status" value="1"/>
</dbReference>
<organism evidence="2 3">
    <name type="scientific">PS1 clade bacterium</name>
    <dbReference type="NCBI Taxonomy" id="2175152"/>
    <lineage>
        <taxon>Bacteria</taxon>
        <taxon>Pseudomonadati</taxon>
        <taxon>Pseudomonadota</taxon>
        <taxon>Alphaproteobacteria</taxon>
        <taxon>PS1 clade</taxon>
    </lineage>
</organism>
<evidence type="ECO:0000259" key="1">
    <source>
        <dbReference type="Pfam" id="PF05193"/>
    </source>
</evidence>
<dbReference type="InterPro" id="IPR050361">
    <property type="entry name" value="MPP/UQCRC_Complex"/>
</dbReference>
<gene>
    <name evidence="2" type="ORF">DBW69_02505</name>
</gene>